<protein>
    <submittedName>
        <fullName evidence="1">Uncharacterized protein, isoform C</fullName>
    </submittedName>
</protein>
<evidence type="ECO:0000313" key="2">
    <source>
        <dbReference type="Proteomes" id="UP000007801"/>
    </source>
</evidence>
<sequence>MSDWSNSRRTEVSLSRNSSSWVASSRITAITSKGAENTGAELAKGSCQGRQGVQLHPGQGGTRPPLYQALQLEEQAQLAMPVVGIEIKGFLELLGEESLNFLQALQFHHNAPELGQSLLLADKVGHHQGGSFAGLQVMEAADL</sequence>
<reference evidence="1 2" key="1">
    <citation type="journal article" date="2007" name="Nature">
        <title>Evolution of genes and genomes on the Drosophila phylogeny.</title>
        <authorList>
            <consortium name="Drosophila 12 Genomes Consortium"/>
            <person name="Clark A.G."/>
            <person name="Eisen M.B."/>
            <person name="Smith D.R."/>
            <person name="Bergman C.M."/>
            <person name="Oliver B."/>
            <person name="Markow T.A."/>
            <person name="Kaufman T.C."/>
            <person name="Kellis M."/>
            <person name="Gelbart W."/>
            <person name="Iyer V.N."/>
            <person name="Pollard D.A."/>
            <person name="Sackton T.B."/>
            <person name="Larracuente A.M."/>
            <person name="Singh N.D."/>
            <person name="Abad J.P."/>
            <person name="Abt D.N."/>
            <person name="Adryan B."/>
            <person name="Aguade M."/>
            <person name="Akashi H."/>
            <person name="Anderson W.W."/>
            <person name="Aquadro C.F."/>
            <person name="Ardell D.H."/>
            <person name="Arguello R."/>
            <person name="Artieri C.G."/>
            <person name="Barbash D.A."/>
            <person name="Barker D."/>
            <person name="Barsanti P."/>
            <person name="Batterham P."/>
            <person name="Batzoglou S."/>
            <person name="Begun D."/>
            <person name="Bhutkar A."/>
            <person name="Blanco E."/>
            <person name="Bosak S.A."/>
            <person name="Bradley R.K."/>
            <person name="Brand A.D."/>
            <person name="Brent M.R."/>
            <person name="Brooks A.N."/>
            <person name="Brown R.H."/>
            <person name="Butlin R.K."/>
            <person name="Caggese C."/>
            <person name="Calvi B.R."/>
            <person name="Bernardo de Carvalho A."/>
            <person name="Caspi A."/>
            <person name="Castrezana S."/>
            <person name="Celniker S.E."/>
            <person name="Chang J.L."/>
            <person name="Chapple C."/>
            <person name="Chatterji S."/>
            <person name="Chinwalla A."/>
            <person name="Civetta A."/>
            <person name="Clifton S.W."/>
            <person name="Comeron J.M."/>
            <person name="Costello J.C."/>
            <person name="Coyne J.A."/>
            <person name="Daub J."/>
            <person name="David R.G."/>
            <person name="Delcher A.L."/>
            <person name="Delehaunty K."/>
            <person name="Do C.B."/>
            <person name="Ebling H."/>
            <person name="Edwards K."/>
            <person name="Eickbush T."/>
            <person name="Evans J.D."/>
            <person name="Filipski A."/>
            <person name="Findeiss S."/>
            <person name="Freyhult E."/>
            <person name="Fulton L."/>
            <person name="Fulton R."/>
            <person name="Garcia A.C."/>
            <person name="Gardiner A."/>
            <person name="Garfield D.A."/>
            <person name="Garvin B.E."/>
            <person name="Gibson G."/>
            <person name="Gilbert D."/>
            <person name="Gnerre S."/>
            <person name="Godfrey J."/>
            <person name="Good R."/>
            <person name="Gotea V."/>
            <person name="Gravely B."/>
            <person name="Greenberg A.J."/>
            <person name="Griffiths-Jones S."/>
            <person name="Gross S."/>
            <person name="Guigo R."/>
            <person name="Gustafson E.A."/>
            <person name="Haerty W."/>
            <person name="Hahn M.W."/>
            <person name="Halligan D.L."/>
            <person name="Halpern A.L."/>
            <person name="Halter G.M."/>
            <person name="Han M.V."/>
            <person name="Heger A."/>
            <person name="Hillier L."/>
            <person name="Hinrichs A.S."/>
            <person name="Holmes I."/>
            <person name="Hoskins R.A."/>
            <person name="Hubisz M.J."/>
            <person name="Hultmark D."/>
            <person name="Huntley M.A."/>
            <person name="Jaffe D.B."/>
            <person name="Jagadeeshan S."/>
            <person name="Jeck W.R."/>
            <person name="Johnson J."/>
            <person name="Jones C.D."/>
            <person name="Jordan W.C."/>
            <person name="Karpen G.H."/>
            <person name="Kataoka E."/>
            <person name="Keightley P.D."/>
            <person name="Kheradpour P."/>
            <person name="Kirkness E.F."/>
            <person name="Koerich L.B."/>
            <person name="Kristiansen K."/>
            <person name="Kudrna D."/>
            <person name="Kulathinal R.J."/>
            <person name="Kumar S."/>
            <person name="Kwok R."/>
            <person name="Lander E."/>
            <person name="Langley C.H."/>
            <person name="Lapoint R."/>
            <person name="Lazzaro B.P."/>
            <person name="Lee S.J."/>
            <person name="Levesque L."/>
            <person name="Li R."/>
            <person name="Lin C.F."/>
            <person name="Lin M.F."/>
            <person name="Lindblad-Toh K."/>
            <person name="Llopart A."/>
            <person name="Long M."/>
            <person name="Low L."/>
            <person name="Lozovsky E."/>
            <person name="Lu J."/>
            <person name="Luo M."/>
            <person name="Machado C.A."/>
            <person name="Makalowski W."/>
            <person name="Marzo M."/>
            <person name="Matsuda M."/>
            <person name="Matzkin L."/>
            <person name="McAllister B."/>
            <person name="McBride C.S."/>
            <person name="McKernan B."/>
            <person name="McKernan K."/>
            <person name="Mendez-Lago M."/>
            <person name="Minx P."/>
            <person name="Mollenhauer M.U."/>
            <person name="Montooth K."/>
            <person name="Mount S.M."/>
            <person name="Mu X."/>
            <person name="Myers E."/>
            <person name="Negre B."/>
            <person name="Newfeld S."/>
            <person name="Nielsen R."/>
            <person name="Noor M.A."/>
            <person name="O'Grady P."/>
            <person name="Pachter L."/>
            <person name="Papaceit M."/>
            <person name="Parisi M.J."/>
            <person name="Parisi M."/>
            <person name="Parts L."/>
            <person name="Pedersen J.S."/>
            <person name="Pesole G."/>
            <person name="Phillippy A.M."/>
            <person name="Ponting C.P."/>
            <person name="Pop M."/>
            <person name="Porcelli D."/>
            <person name="Powell J.R."/>
            <person name="Prohaska S."/>
            <person name="Pruitt K."/>
            <person name="Puig M."/>
            <person name="Quesneville H."/>
            <person name="Ram K.R."/>
            <person name="Rand D."/>
            <person name="Rasmussen M.D."/>
            <person name="Reed L.K."/>
            <person name="Reenan R."/>
            <person name="Reily A."/>
            <person name="Remington K.A."/>
            <person name="Rieger T.T."/>
            <person name="Ritchie M.G."/>
            <person name="Robin C."/>
            <person name="Rogers Y.H."/>
            <person name="Rohde C."/>
            <person name="Rozas J."/>
            <person name="Rubenfield M.J."/>
            <person name="Ruiz A."/>
            <person name="Russo S."/>
            <person name="Salzberg S.L."/>
            <person name="Sanchez-Gracia A."/>
            <person name="Saranga D.J."/>
            <person name="Sato H."/>
            <person name="Schaeffer S.W."/>
            <person name="Schatz M.C."/>
            <person name="Schlenke T."/>
            <person name="Schwartz R."/>
            <person name="Segarra C."/>
            <person name="Singh R.S."/>
            <person name="Sirot L."/>
            <person name="Sirota M."/>
            <person name="Sisneros N.B."/>
            <person name="Smith C.D."/>
            <person name="Smith T.F."/>
            <person name="Spieth J."/>
            <person name="Stage D.E."/>
            <person name="Stark A."/>
            <person name="Stephan W."/>
            <person name="Strausberg R.L."/>
            <person name="Strempel S."/>
            <person name="Sturgill D."/>
            <person name="Sutton G."/>
            <person name="Sutton G.G."/>
            <person name="Tao W."/>
            <person name="Teichmann S."/>
            <person name="Tobari Y.N."/>
            <person name="Tomimura Y."/>
            <person name="Tsolas J.M."/>
            <person name="Valente V.L."/>
            <person name="Venter E."/>
            <person name="Venter J.C."/>
            <person name="Vicario S."/>
            <person name="Vieira F.G."/>
            <person name="Vilella A.J."/>
            <person name="Villasante A."/>
            <person name="Walenz B."/>
            <person name="Wang J."/>
            <person name="Wasserman M."/>
            <person name="Watts T."/>
            <person name="Wilson D."/>
            <person name="Wilson R.K."/>
            <person name="Wing R.A."/>
            <person name="Wolfner M.F."/>
            <person name="Wong A."/>
            <person name="Wong G.K."/>
            <person name="Wu C.I."/>
            <person name="Wu G."/>
            <person name="Yamamoto D."/>
            <person name="Yang H.P."/>
            <person name="Yang S.P."/>
            <person name="Yorke J.A."/>
            <person name="Yoshida K."/>
            <person name="Zdobnov E."/>
            <person name="Zhang P."/>
            <person name="Zhang Y."/>
            <person name="Zimin A.V."/>
            <person name="Baldwin J."/>
            <person name="Abdouelleil A."/>
            <person name="Abdulkadir J."/>
            <person name="Abebe A."/>
            <person name="Abera B."/>
            <person name="Abreu J."/>
            <person name="Acer S.C."/>
            <person name="Aftuck L."/>
            <person name="Alexander A."/>
            <person name="An P."/>
            <person name="Anderson E."/>
            <person name="Anderson S."/>
            <person name="Arachi H."/>
            <person name="Azer M."/>
            <person name="Bachantsang P."/>
            <person name="Barry A."/>
            <person name="Bayul T."/>
            <person name="Berlin A."/>
            <person name="Bessette D."/>
            <person name="Bloom T."/>
            <person name="Blye J."/>
            <person name="Boguslavskiy L."/>
            <person name="Bonnet C."/>
            <person name="Boukhgalter B."/>
            <person name="Bourzgui I."/>
            <person name="Brown A."/>
            <person name="Cahill P."/>
            <person name="Channer S."/>
            <person name="Cheshatsang Y."/>
            <person name="Chuda L."/>
            <person name="Citroen M."/>
            <person name="Collymore A."/>
            <person name="Cooke P."/>
            <person name="Costello M."/>
            <person name="D'Aco K."/>
            <person name="Daza R."/>
            <person name="De Haan G."/>
            <person name="DeGray S."/>
            <person name="DeMaso C."/>
            <person name="Dhargay N."/>
            <person name="Dooley K."/>
            <person name="Dooley E."/>
            <person name="Doricent M."/>
            <person name="Dorje P."/>
            <person name="Dorjee K."/>
            <person name="Dupes A."/>
            <person name="Elong R."/>
            <person name="Falk J."/>
            <person name="Farina A."/>
            <person name="Faro S."/>
            <person name="Ferguson D."/>
            <person name="Fisher S."/>
            <person name="Foley C.D."/>
            <person name="Franke A."/>
            <person name="Friedrich D."/>
            <person name="Gadbois L."/>
            <person name="Gearin G."/>
            <person name="Gearin C.R."/>
            <person name="Giannoukos G."/>
            <person name="Goode T."/>
            <person name="Graham J."/>
            <person name="Grandbois E."/>
            <person name="Grewal S."/>
            <person name="Gyaltsen K."/>
            <person name="Hafez N."/>
            <person name="Hagos B."/>
            <person name="Hall J."/>
            <person name="Henson C."/>
            <person name="Hollinger A."/>
            <person name="Honan T."/>
            <person name="Huard M.D."/>
            <person name="Hughes L."/>
            <person name="Hurhula B."/>
            <person name="Husby M.E."/>
            <person name="Kamat A."/>
            <person name="Kanga B."/>
            <person name="Kashin S."/>
            <person name="Khazanovich D."/>
            <person name="Kisner P."/>
            <person name="Lance K."/>
            <person name="Lara M."/>
            <person name="Lee W."/>
            <person name="Lennon N."/>
            <person name="Letendre F."/>
            <person name="LeVine R."/>
            <person name="Lipovsky A."/>
            <person name="Liu X."/>
            <person name="Liu J."/>
            <person name="Liu S."/>
            <person name="Lokyitsang T."/>
            <person name="Lokyitsang Y."/>
            <person name="Lubonja R."/>
            <person name="Lui A."/>
            <person name="MacDonald P."/>
            <person name="Magnisalis V."/>
            <person name="Maru K."/>
            <person name="Matthews C."/>
            <person name="McCusker W."/>
            <person name="McDonough S."/>
            <person name="Mehta T."/>
            <person name="Meldrim J."/>
            <person name="Meneus L."/>
            <person name="Mihai O."/>
            <person name="Mihalev A."/>
            <person name="Mihova T."/>
            <person name="Mittelman R."/>
            <person name="Mlenga V."/>
            <person name="Montmayeur A."/>
            <person name="Mulrain L."/>
            <person name="Navidi A."/>
            <person name="Naylor J."/>
            <person name="Negash T."/>
            <person name="Nguyen T."/>
            <person name="Nguyen N."/>
            <person name="Nicol R."/>
            <person name="Norbu C."/>
            <person name="Norbu N."/>
            <person name="Novod N."/>
            <person name="O'Neill B."/>
            <person name="Osman S."/>
            <person name="Markiewicz E."/>
            <person name="Oyono O.L."/>
            <person name="Patti C."/>
            <person name="Phunkhang P."/>
            <person name="Pierre F."/>
            <person name="Priest M."/>
            <person name="Raghuraman S."/>
            <person name="Rege F."/>
            <person name="Reyes R."/>
            <person name="Rise C."/>
            <person name="Rogov P."/>
            <person name="Ross K."/>
            <person name="Ryan E."/>
            <person name="Settipalli S."/>
            <person name="Shea T."/>
            <person name="Sherpa N."/>
            <person name="Shi L."/>
            <person name="Shih D."/>
            <person name="Sparrow T."/>
            <person name="Spaulding J."/>
            <person name="Stalker J."/>
            <person name="Stange-Thomann N."/>
            <person name="Stavropoulos S."/>
            <person name="Stone C."/>
            <person name="Strader C."/>
            <person name="Tesfaye S."/>
            <person name="Thomson T."/>
            <person name="Thoulutsang Y."/>
            <person name="Thoulutsang D."/>
            <person name="Topham K."/>
            <person name="Topping I."/>
            <person name="Tsamla T."/>
            <person name="Vassiliev H."/>
            <person name="Vo A."/>
            <person name="Wangchuk T."/>
            <person name="Wangdi T."/>
            <person name="Weiand M."/>
            <person name="Wilkinson J."/>
            <person name="Wilson A."/>
            <person name="Yadav S."/>
            <person name="Young G."/>
            <person name="Yu Q."/>
            <person name="Zembek L."/>
            <person name="Zhong D."/>
            <person name="Zimmer A."/>
            <person name="Zwirko Z."/>
            <person name="Jaffe D.B."/>
            <person name="Alvarez P."/>
            <person name="Brockman W."/>
            <person name="Butler J."/>
            <person name="Chin C."/>
            <person name="Gnerre S."/>
            <person name="Grabherr M."/>
            <person name="Kleber M."/>
            <person name="Mauceli E."/>
            <person name="MacCallum I."/>
        </authorList>
    </citation>
    <scope>NUCLEOTIDE SEQUENCE [LARGE SCALE GENOMIC DNA]</scope>
    <source>
        <strain evidence="2">Tucson 14024-0371.13</strain>
    </source>
</reference>
<evidence type="ECO:0000313" key="1">
    <source>
        <dbReference type="EMBL" id="KPU81659.1"/>
    </source>
</evidence>
<gene>
    <name evidence="1" type="primary">Dana\GF27864</name>
    <name evidence="1" type="ORF">GF27864</name>
</gene>
<dbReference type="InParanoid" id="A0A0P8Y2W1"/>
<dbReference type="AlphaFoldDB" id="A0A0P8Y2W1"/>
<dbReference type="Proteomes" id="UP000007801">
    <property type="component" value="Unassembled WGS sequence"/>
</dbReference>
<organism evidence="1 2">
    <name type="scientific">Drosophila ananassae</name>
    <name type="common">Fruit fly</name>
    <dbReference type="NCBI Taxonomy" id="7217"/>
    <lineage>
        <taxon>Eukaryota</taxon>
        <taxon>Metazoa</taxon>
        <taxon>Ecdysozoa</taxon>
        <taxon>Arthropoda</taxon>
        <taxon>Hexapoda</taxon>
        <taxon>Insecta</taxon>
        <taxon>Pterygota</taxon>
        <taxon>Neoptera</taxon>
        <taxon>Endopterygota</taxon>
        <taxon>Diptera</taxon>
        <taxon>Brachycera</taxon>
        <taxon>Muscomorpha</taxon>
        <taxon>Ephydroidea</taxon>
        <taxon>Drosophilidae</taxon>
        <taxon>Drosophila</taxon>
        <taxon>Sophophora</taxon>
    </lineage>
</organism>
<keyword evidence="2" id="KW-1185">Reference proteome</keyword>
<accession>A0A0P8Y2W1</accession>
<dbReference type="EMBL" id="CH902621">
    <property type="protein sequence ID" value="KPU81659.1"/>
    <property type="molecule type" value="Genomic_DNA"/>
</dbReference>
<proteinExistence type="predicted"/>
<name>A0A0P8Y2W1_DROAN</name>